<dbReference type="RefSeq" id="WP_179587854.1">
    <property type="nucleotide sequence ID" value="NZ_JACBYR010000001.1"/>
</dbReference>
<evidence type="ECO:0000256" key="2">
    <source>
        <dbReference type="ARBA" id="ARBA00005272"/>
    </source>
</evidence>
<accession>A0A7Y9IW19</accession>
<evidence type="ECO:0000256" key="4">
    <source>
        <dbReference type="ARBA" id="ARBA00022827"/>
    </source>
</evidence>
<dbReference type="Pfam" id="PF07992">
    <property type="entry name" value="Pyr_redox_2"/>
    <property type="match status" value="1"/>
</dbReference>
<dbReference type="AlphaFoldDB" id="A0A7Y9IW19"/>
<dbReference type="PANTHER" id="PTHR42913:SF3">
    <property type="entry name" value="64 KDA MITOCHONDRIAL NADH DEHYDROGENASE (EUROFUNG)"/>
    <property type="match status" value="1"/>
</dbReference>
<dbReference type="Proteomes" id="UP000542125">
    <property type="component" value="Unassembled WGS sequence"/>
</dbReference>
<dbReference type="EC" id="1.6.99.3" evidence="7"/>
<evidence type="ECO:0000256" key="1">
    <source>
        <dbReference type="ARBA" id="ARBA00001974"/>
    </source>
</evidence>
<evidence type="ECO:0000313" key="8">
    <source>
        <dbReference type="Proteomes" id="UP000542125"/>
    </source>
</evidence>
<evidence type="ECO:0000313" key="7">
    <source>
        <dbReference type="EMBL" id="NYE84127.1"/>
    </source>
</evidence>
<dbReference type="PRINTS" id="PR00411">
    <property type="entry name" value="PNDRDTASEI"/>
</dbReference>
<feature type="domain" description="FAD/NAD(P)-binding" evidence="6">
    <location>
        <begin position="7"/>
        <end position="335"/>
    </location>
</feature>
<dbReference type="Gene3D" id="3.50.50.100">
    <property type="match status" value="1"/>
</dbReference>
<dbReference type="SUPFAM" id="SSF51905">
    <property type="entry name" value="FAD/NAD(P)-binding domain"/>
    <property type="match status" value="1"/>
</dbReference>
<protein>
    <submittedName>
        <fullName evidence="7">NADH dehydrogenase</fullName>
        <ecNumber evidence="7">1.6.99.3</ecNumber>
    </submittedName>
</protein>
<dbReference type="EMBL" id="JACBYR010000001">
    <property type="protein sequence ID" value="NYE84127.1"/>
    <property type="molecule type" value="Genomic_DNA"/>
</dbReference>
<gene>
    <name evidence="7" type="ORF">FHW18_003398</name>
</gene>
<keyword evidence="3" id="KW-0285">Flavoprotein</keyword>
<dbReference type="PRINTS" id="PR00368">
    <property type="entry name" value="FADPNR"/>
</dbReference>
<evidence type="ECO:0000256" key="5">
    <source>
        <dbReference type="ARBA" id="ARBA00023002"/>
    </source>
</evidence>
<dbReference type="InterPro" id="IPR051169">
    <property type="entry name" value="NADH-Q_oxidoreductase"/>
</dbReference>
<comment type="similarity">
    <text evidence="2">Belongs to the NADH dehydrogenase family.</text>
</comment>
<comment type="caution">
    <text evidence="7">The sequence shown here is derived from an EMBL/GenBank/DDBJ whole genome shotgun (WGS) entry which is preliminary data.</text>
</comment>
<dbReference type="PANTHER" id="PTHR42913">
    <property type="entry name" value="APOPTOSIS-INDUCING FACTOR 1"/>
    <property type="match status" value="1"/>
</dbReference>
<dbReference type="GO" id="GO:0003955">
    <property type="term" value="F:NAD(P)H dehydrogenase (quinone) activity"/>
    <property type="evidence" value="ECO:0007669"/>
    <property type="project" value="TreeGrafter"/>
</dbReference>
<dbReference type="GO" id="GO:0019646">
    <property type="term" value="P:aerobic electron transport chain"/>
    <property type="evidence" value="ECO:0007669"/>
    <property type="project" value="TreeGrafter"/>
</dbReference>
<reference evidence="7 8" key="1">
    <citation type="submission" date="2020-07" db="EMBL/GenBank/DDBJ databases">
        <title>Genomic Encyclopedia of Type Strains, Phase IV (KMG-V): Genome sequencing to study the core and pangenomes of soil and plant-associated prokaryotes.</title>
        <authorList>
            <person name="Whitman W."/>
        </authorList>
    </citation>
    <scope>NUCLEOTIDE SEQUENCE [LARGE SCALE GENOMIC DNA]</scope>
    <source>
        <strain evidence="7 8">SAS40</strain>
    </source>
</reference>
<dbReference type="InterPro" id="IPR036188">
    <property type="entry name" value="FAD/NAD-bd_sf"/>
</dbReference>
<organism evidence="7 8">
    <name type="scientific">Pigmentiphaga litoralis</name>
    <dbReference type="NCBI Taxonomy" id="516702"/>
    <lineage>
        <taxon>Bacteria</taxon>
        <taxon>Pseudomonadati</taxon>
        <taxon>Pseudomonadota</taxon>
        <taxon>Betaproteobacteria</taxon>
        <taxon>Burkholderiales</taxon>
        <taxon>Alcaligenaceae</taxon>
        <taxon>Pigmentiphaga</taxon>
    </lineage>
</organism>
<proteinExistence type="inferred from homology"/>
<keyword evidence="5 7" id="KW-0560">Oxidoreductase</keyword>
<name>A0A7Y9IW19_9BURK</name>
<keyword evidence="8" id="KW-1185">Reference proteome</keyword>
<evidence type="ECO:0000256" key="3">
    <source>
        <dbReference type="ARBA" id="ARBA00022630"/>
    </source>
</evidence>
<keyword evidence="4" id="KW-0274">FAD</keyword>
<dbReference type="InterPro" id="IPR023753">
    <property type="entry name" value="FAD/NAD-binding_dom"/>
</dbReference>
<comment type="cofactor">
    <cofactor evidence="1">
        <name>FAD</name>
        <dbReference type="ChEBI" id="CHEBI:57692"/>
    </cofactor>
</comment>
<evidence type="ECO:0000259" key="6">
    <source>
        <dbReference type="Pfam" id="PF07992"/>
    </source>
</evidence>
<sequence length="434" mass="46355">MSATPHRVVIIGGGAGGLELAVRLGRRFGRDQVTLVDRTPSHIWKPSLHEAAAGTLDIHREGLSYAMLGQHNGFRFVLGAFSALDRAAQRVTIAALNDASGAEVLPERQLPYDTLVLAVGSHGNFFNTPGAERFALSLDSTASAEQFRVELLKAVARADAKAVDGKAATVQVVIVGGGATGVELAAELHEAGQTLSDYGSSRPDRQAELRMTLIEGGPRVLGPLPERVAVAATQLLTERGVAIHTQCRVSEVRRDAVIAGDKVFPADLVVWAAGIKAPAFLATLGLAVTPLNQLVVDGQLRTEDPAIFAFGDCAAAPWEGGSKTVPPRAQAAHQQSSYLYGLLRDRMQGRPMSGKPFRFRDFGSLVSIGHSEGVGSLMGGLSGPKMQVEGWIARIMYASSHWSHYVTVLGLWHALLRGLARTLNRRSQPRVKLH</sequence>